<evidence type="ECO:0000256" key="1">
    <source>
        <dbReference type="SAM" id="SignalP"/>
    </source>
</evidence>
<feature type="signal peptide" evidence="1">
    <location>
        <begin position="1"/>
        <end position="22"/>
    </location>
</feature>
<protein>
    <submittedName>
        <fullName evidence="2">Uncharacterized protein</fullName>
    </submittedName>
</protein>
<evidence type="ECO:0000313" key="2">
    <source>
        <dbReference type="EMBL" id="OUP53010.1"/>
    </source>
</evidence>
<dbReference type="AlphaFoldDB" id="A0A1Y4LAS5"/>
<dbReference type="Gene3D" id="2.180.10.10">
    <property type="entry name" value="RHS repeat-associated core"/>
    <property type="match status" value="1"/>
</dbReference>
<reference evidence="3" key="1">
    <citation type="submission" date="2017-04" db="EMBL/GenBank/DDBJ databases">
        <title>Function of individual gut microbiota members based on whole genome sequencing of pure cultures obtained from chicken caecum.</title>
        <authorList>
            <person name="Medvecky M."/>
            <person name="Cejkova D."/>
            <person name="Polansky O."/>
            <person name="Karasova D."/>
            <person name="Kubasova T."/>
            <person name="Cizek A."/>
            <person name="Rychlik I."/>
        </authorList>
    </citation>
    <scope>NUCLEOTIDE SEQUENCE [LARGE SCALE GENOMIC DNA]</scope>
    <source>
        <strain evidence="3">An180</strain>
    </source>
</reference>
<proteinExistence type="predicted"/>
<keyword evidence="1" id="KW-0732">Signal</keyword>
<dbReference type="Pfam" id="PF05593">
    <property type="entry name" value="RHS_repeat"/>
    <property type="match status" value="1"/>
</dbReference>
<dbReference type="InterPro" id="IPR031325">
    <property type="entry name" value="RHS_repeat"/>
</dbReference>
<comment type="caution">
    <text evidence="2">The sequence shown here is derived from an EMBL/GenBank/DDBJ whole genome shotgun (WGS) entry which is preliminary data.</text>
</comment>
<organism evidence="2 3">
    <name type="scientific">Butyricicoccus pullicaecorum</name>
    <dbReference type="NCBI Taxonomy" id="501571"/>
    <lineage>
        <taxon>Bacteria</taxon>
        <taxon>Bacillati</taxon>
        <taxon>Bacillota</taxon>
        <taxon>Clostridia</taxon>
        <taxon>Eubacteriales</taxon>
        <taxon>Butyricicoccaceae</taxon>
        <taxon>Butyricicoccus</taxon>
    </lineage>
</organism>
<name>A0A1Y4LAS5_9FIRM</name>
<dbReference type="RefSeq" id="WP_087372391.1">
    <property type="nucleotide sequence ID" value="NZ_NFKK01000006.1"/>
</dbReference>
<gene>
    <name evidence="2" type="ORF">B5F17_07170</name>
</gene>
<dbReference type="Proteomes" id="UP000195897">
    <property type="component" value="Unassembled WGS sequence"/>
</dbReference>
<accession>A0A1Y4LAS5</accession>
<feature type="chain" id="PRO_5039323207" evidence="1">
    <location>
        <begin position="23"/>
        <end position="292"/>
    </location>
</feature>
<evidence type="ECO:0000313" key="3">
    <source>
        <dbReference type="Proteomes" id="UP000195897"/>
    </source>
</evidence>
<dbReference type="EMBL" id="NFKK01000006">
    <property type="protein sequence ID" value="OUP53010.1"/>
    <property type="molecule type" value="Genomic_DNA"/>
</dbReference>
<sequence>MKGKRILAALIAAALTGGVTYAYVAPIRENNTVVRWQLQTSTTQTEEVNTEVGMIYGMNTQDKPVEIYTRMEVTGQSEDAQWAAEQMNTDWSRSNLNAYDRNGNRVEGWGFDGDGKAVLHLHERYDAHGNCVSQTGLSVGDTFTEYTYDEKGRITSMTQTTINAQTGDVEYQSTTTQTYTDRPDGSYTMQQSDGSILSEIIQEYDAAGNLTEQHVTWGEDGQTIETYYTYDDQNRATGQDRYINGQLEDRAVIEYDVDGLISRAITYDSTGAVIGTSESREVDGPQLGEDET</sequence>